<gene>
    <name evidence="1" type="ORF">ATANTOWER_020522</name>
</gene>
<name>A0ABU7CL87_9TELE</name>
<dbReference type="Proteomes" id="UP001345963">
    <property type="component" value="Unassembled WGS sequence"/>
</dbReference>
<feature type="non-terminal residue" evidence="1">
    <location>
        <position position="1"/>
    </location>
</feature>
<evidence type="ECO:0000313" key="2">
    <source>
        <dbReference type="Proteomes" id="UP001345963"/>
    </source>
</evidence>
<sequence>GSVHLNVRAKSEHHIFLHKDKTLFTRHSYIFILQTKDTMVNKVTDWGVWSAAYLIQTAVRCYHECQSWRMENTSRVKPHF</sequence>
<protein>
    <submittedName>
        <fullName evidence="1">Uncharacterized protein</fullName>
    </submittedName>
</protein>
<proteinExistence type="predicted"/>
<keyword evidence="2" id="KW-1185">Reference proteome</keyword>
<accession>A0ABU7CL87</accession>
<comment type="caution">
    <text evidence="1">The sequence shown here is derived from an EMBL/GenBank/DDBJ whole genome shotgun (WGS) entry which is preliminary data.</text>
</comment>
<reference evidence="1 2" key="1">
    <citation type="submission" date="2021-07" db="EMBL/GenBank/DDBJ databases">
        <authorList>
            <person name="Palmer J.M."/>
        </authorList>
    </citation>
    <scope>NUCLEOTIDE SEQUENCE [LARGE SCALE GENOMIC DNA]</scope>
    <source>
        <strain evidence="1 2">AT_MEX2019</strain>
        <tissue evidence="1">Muscle</tissue>
    </source>
</reference>
<evidence type="ECO:0000313" key="1">
    <source>
        <dbReference type="EMBL" id="MED6262495.1"/>
    </source>
</evidence>
<organism evidence="1 2">
    <name type="scientific">Ataeniobius toweri</name>
    <dbReference type="NCBI Taxonomy" id="208326"/>
    <lineage>
        <taxon>Eukaryota</taxon>
        <taxon>Metazoa</taxon>
        <taxon>Chordata</taxon>
        <taxon>Craniata</taxon>
        <taxon>Vertebrata</taxon>
        <taxon>Euteleostomi</taxon>
        <taxon>Actinopterygii</taxon>
        <taxon>Neopterygii</taxon>
        <taxon>Teleostei</taxon>
        <taxon>Neoteleostei</taxon>
        <taxon>Acanthomorphata</taxon>
        <taxon>Ovalentaria</taxon>
        <taxon>Atherinomorphae</taxon>
        <taxon>Cyprinodontiformes</taxon>
        <taxon>Goodeidae</taxon>
        <taxon>Ataeniobius</taxon>
    </lineage>
</organism>
<dbReference type="EMBL" id="JAHUTI010092869">
    <property type="protein sequence ID" value="MED6262495.1"/>
    <property type="molecule type" value="Genomic_DNA"/>
</dbReference>